<evidence type="ECO:0000256" key="2">
    <source>
        <dbReference type="ARBA" id="ARBA00022692"/>
    </source>
</evidence>
<comment type="caution">
    <text evidence="7">The sequence shown here is derived from an EMBL/GenBank/DDBJ whole genome shotgun (WGS) entry which is preliminary data.</text>
</comment>
<accession>A0A9D1GPU4</accession>
<feature type="transmembrane region" description="Helical" evidence="5">
    <location>
        <begin position="283"/>
        <end position="301"/>
    </location>
</feature>
<feature type="transmembrane region" description="Helical" evidence="5">
    <location>
        <begin position="112"/>
        <end position="133"/>
    </location>
</feature>
<keyword evidence="4 5" id="KW-0472">Membrane</keyword>
<keyword evidence="7" id="KW-0436">Ligase</keyword>
<evidence type="ECO:0000313" key="7">
    <source>
        <dbReference type="EMBL" id="HIT49645.1"/>
    </source>
</evidence>
<gene>
    <name evidence="7" type="ORF">IAD46_01330</name>
</gene>
<evidence type="ECO:0000256" key="4">
    <source>
        <dbReference type="ARBA" id="ARBA00023136"/>
    </source>
</evidence>
<dbReference type="Proteomes" id="UP000886758">
    <property type="component" value="Unassembled WGS sequence"/>
</dbReference>
<organism evidence="7 8">
    <name type="scientific">Candidatus Pelethenecus faecipullorum</name>
    <dbReference type="NCBI Taxonomy" id="2840900"/>
    <lineage>
        <taxon>Bacteria</taxon>
        <taxon>Bacillati</taxon>
        <taxon>Mycoplasmatota</taxon>
        <taxon>Mollicutes</taxon>
        <taxon>Candidatus Pelethenecus</taxon>
    </lineage>
</organism>
<evidence type="ECO:0000256" key="3">
    <source>
        <dbReference type="ARBA" id="ARBA00022989"/>
    </source>
</evidence>
<protein>
    <submittedName>
        <fullName evidence="7">O-antigen ligase family protein</fullName>
    </submittedName>
</protein>
<comment type="subcellular location">
    <subcellularLocation>
        <location evidence="1">Membrane</location>
        <topology evidence="1">Multi-pass membrane protein</topology>
    </subcellularLocation>
</comment>
<feature type="transmembrane region" description="Helical" evidence="5">
    <location>
        <begin position="20"/>
        <end position="53"/>
    </location>
</feature>
<name>A0A9D1GPU4_9MOLU</name>
<keyword evidence="3 5" id="KW-1133">Transmembrane helix</keyword>
<dbReference type="InterPro" id="IPR007016">
    <property type="entry name" value="O-antigen_ligase-rel_domated"/>
</dbReference>
<dbReference type="GO" id="GO:0016874">
    <property type="term" value="F:ligase activity"/>
    <property type="evidence" value="ECO:0007669"/>
    <property type="project" value="UniProtKB-KW"/>
</dbReference>
<feature type="transmembrane region" description="Helical" evidence="5">
    <location>
        <begin position="200"/>
        <end position="226"/>
    </location>
</feature>
<sequence>MKWKQLGQKVTEYRYFDELYAFLLAVIAFLGWKYDTLIVMGILIGLAALVLLWTGDFKFLIPNAVYLVFTIGEGFSSEEIPIPIILIAVVFVIVLFLGVFKNGFHIGKTKFLGGLLGLAIMNVLPVFWCKTIAEENNVFYVFFFADLAYLILYVLLSNGIRKNSLHLLSVTMSYLALLLTAQCIDKVIELKGTTESILDLWYYLGWGLCNEAGIMICVSIPFIFYLMATADSIFSLLGHHLKVIAALVGIVLTTSRGSYLFGFGETLVFYFVLLFIAKKGRAYQNFLFVFFTVGIVVVLIFKDETIDLYHKIQDLVFTHGLDSNGRTTLWKWACTLWNENWVNRIFGPGFCAAIDVRPTPNGDQLTPIVFHSTFFQTLAMGGIFGVLCLGYHFIQKYYYLAKTDRVFFCVIGIGFLFVDVYGMIDNTYHMYYYMVPLMVILAVIDSVLKNRKQETTV</sequence>
<feature type="transmembrane region" description="Helical" evidence="5">
    <location>
        <begin position="430"/>
        <end position="448"/>
    </location>
</feature>
<evidence type="ECO:0000259" key="6">
    <source>
        <dbReference type="Pfam" id="PF04932"/>
    </source>
</evidence>
<feature type="transmembrane region" description="Helical" evidence="5">
    <location>
        <begin position="139"/>
        <end position="156"/>
    </location>
</feature>
<feature type="transmembrane region" description="Helical" evidence="5">
    <location>
        <begin position="168"/>
        <end position="188"/>
    </location>
</feature>
<keyword evidence="2 5" id="KW-0812">Transmembrane</keyword>
<feature type="transmembrane region" description="Helical" evidence="5">
    <location>
        <begin position="406"/>
        <end position="424"/>
    </location>
</feature>
<dbReference type="EMBL" id="DVLF01000042">
    <property type="protein sequence ID" value="HIT49645.1"/>
    <property type="molecule type" value="Genomic_DNA"/>
</dbReference>
<feature type="transmembrane region" description="Helical" evidence="5">
    <location>
        <begin position="80"/>
        <end position="100"/>
    </location>
</feature>
<feature type="transmembrane region" description="Helical" evidence="5">
    <location>
        <begin position="233"/>
        <end position="252"/>
    </location>
</feature>
<dbReference type="GO" id="GO:0016020">
    <property type="term" value="C:membrane"/>
    <property type="evidence" value="ECO:0007669"/>
    <property type="project" value="UniProtKB-SubCell"/>
</dbReference>
<reference evidence="7" key="1">
    <citation type="submission" date="2020-10" db="EMBL/GenBank/DDBJ databases">
        <authorList>
            <person name="Gilroy R."/>
        </authorList>
    </citation>
    <scope>NUCLEOTIDE SEQUENCE</scope>
    <source>
        <strain evidence="7">ChiW17-6978</strain>
    </source>
</reference>
<feature type="transmembrane region" description="Helical" evidence="5">
    <location>
        <begin position="258"/>
        <end position="276"/>
    </location>
</feature>
<evidence type="ECO:0000256" key="5">
    <source>
        <dbReference type="SAM" id="Phobius"/>
    </source>
</evidence>
<evidence type="ECO:0000313" key="8">
    <source>
        <dbReference type="Proteomes" id="UP000886758"/>
    </source>
</evidence>
<dbReference type="Pfam" id="PF04932">
    <property type="entry name" value="Wzy_C"/>
    <property type="match status" value="1"/>
</dbReference>
<feature type="domain" description="O-antigen ligase-related" evidence="6">
    <location>
        <begin position="243"/>
        <end position="389"/>
    </location>
</feature>
<reference evidence="7" key="2">
    <citation type="journal article" date="2021" name="PeerJ">
        <title>Extensive microbial diversity within the chicken gut microbiome revealed by metagenomics and culture.</title>
        <authorList>
            <person name="Gilroy R."/>
            <person name="Ravi A."/>
            <person name="Getino M."/>
            <person name="Pursley I."/>
            <person name="Horton D.L."/>
            <person name="Alikhan N.F."/>
            <person name="Baker D."/>
            <person name="Gharbi K."/>
            <person name="Hall N."/>
            <person name="Watson M."/>
            <person name="Adriaenssens E.M."/>
            <person name="Foster-Nyarko E."/>
            <person name="Jarju S."/>
            <person name="Secka A."/>
            <person name="Antonio M."/>
            <person name="Oren A."/>
            <person name="Chaudhuri R.R."/>
            <person name="La Ragione R."/>
            <person name="Hildebrand F."/>
            <person name="Pallen M.J."/>
        </authorList>
    </citation>
    <scope>NUCLEOTIDE SEQUENCE</scope>
    <source>
        <strain evidence="7">ChiW17-6978</strain>
    </source>
</reference>
<proteinExistence type="predicted"/>
<feature type="transmembrane region" description="Helical" evidence="5">
    <location>
        <begin position="374"/>
        <end position="394"/>
    </location>
</feature>
<dbReference type="AlphaFoldDB" id="A0A9D1GPU4"/>
<evidence type="ECO:0000256" key="1">
    <source>
        <dbReference type="ARBA" id="ARBA00004141"/>
    </source>
</evidence>